<dbReference type="EMBL" id="AP018203">
    <property type="protein sequence ID" value="BAY54160.1"/>
    <property type="molecule type" value="Genomic_DNA"/>
</dbReference>
<keyword evidence="2" id="KW-1185">Reference proteome</keyword>
<name>A0A1Z4JBS6_LEPBY</name>
<protein>
    <submittedName>
        <fullName evidence="1">Uncharacterized protein</fullName>
    </submittedName>
</protein>
<gene>
    <name evidence="1" type="ORF">NIES2135_09740</name>
</gene>
<accession>A0A1Z4JBS6</accession>
<dbReference type="AlphaFoldDB" id="A0A1Z4JBS6"/>
<evidence type="ECO:0000313" key="2">
    <source>
        <dbReference type="Proteomes" id="UP000217895"/>
    </source>
</evidence>
<dbReference type="Proteomes" id="UP000217895">
    <property type="component" value="Chromosome"/>
</dbReference>
<reference evidence="1 2" key="1">
    <citation type="submission" date="2017-06" db="EMBL/GenBank/DDBJ databases">
        <title>Genome sequencing of cyanobaciteial culture collection at National Institute for Environmental Studies (NIES).</title>
        <authorList>
            <person name="Hirose Y."/>
            <person name="Shimura Y."/>
            <person name="Fujisawa T."/>
            <person name="Nakamura Y."/>
            <person name="Kawachi M."/>
        </authorList>
    </citation>
    <scope>NUCLEOTIDE SEQUENCE [LARGE SCALE GENOMIC DNA]</scope>
    <source>
        <strain evidence="1 2">NIES-2135</strain>
    </source>
</reference>
<sequence length="128" mass="14719">MVKYILTLKSEAQTDQECQYTLDLQPHDEDHPERYFTPEVRETIRRELQRRSLCRINASNLNQIIKTWIEDIRQGYRDSTIKINLAPTDIIDLDQLQDSGNQAPPAIVPPDLSAIEPQSGAFPPLSFL</sequence>
<proteinExistence type="predicted"/>
<evidence type="ECO:0000313" key="1">
    <source>
        <dbReference type="EMBL" id="BAY54160.1"/>
    </source>
</evidence>
<organism evidence="1 2">
    <name type="scientific">Leptolyngbya boryana NIES-2135</name>
    <dbReference type="NCBI Taxonomy" id="1973484"/>
    <lineage>
        <taxon>Bacteria</taxon>
        <taxon>Bacillati</taxon>
        <taxon>Cyanobacteriota</taxon>
        <taxon>Cyanophyceae</taxon>
        <taxon>Leptolyngbyales</taxon>
        <taxon>Leptolyngbyaceae</taxon>
        <taxon>Leptolyngbya group</taxon>
        <taxon>Leptolyngbya</taxon>
    </lineage>
</organism>